<gene>
    <name evidence="2" type="ORF">N792_04570</name>
</gene>
<dbReference type="eggNOG" id="COG3339">
    <property type="taxonomic scope" value="Bacteria"/>
</dbReference>
<dbReference type="RefSeq" id="WP_036192629.1">
    <property type="nucleotide sequence ID" value="NZ_AVPS01000003.1"/>
</dbReference>
<reference evidence="2 3" key="1">
    <citation type="submission" date="2013-08" db="EMBL/GenBank/DDBJ databases">
        <title>Genome sequencing of Lysobacter.</title>
        <authorList>
            <person name="Zhang S."/>
            <person name="Wang G."/>
        </authorList>
    </citation>
    <scope>NUCLEOTIDE SEQUENCE [LARGE SCALE GENOMIC DNA]</scope>
    <source>
        <strain evidence="2 3">Ko07</strain>
    </source>
</reference>
<dbReference type="AlphaFoldDB" id="A0A0A0ETC1"/>
<evidence type="ECO:0008006" key="4">
    <source>
        <dbReference type="Google" id="ProtNLM"/>
    </source>
</evidence>
<sequence>MRASLRTPTADPLPYVSESHETRNRNGIGDPSTKGRGPDGHASALPALRGDAIAQFDALLHEINPDAVRVDPDRLQQLMIWLTGLAPARLRHVLDRRLRRVEELRAMVEDFDWDTDQATRVRLARLVDYIDRDNDLIADQQPIFGMLDDVLLIELAWPAFATEADEYRDFCAYRNEEHPDGNGDRQRASWVRDRVAEVALWRHQLQVADSHYTTSGEPGPRFRVT</sequence>
<evidence type="ECO:0000256" key="1">
    <source>
        <dbReference type="SAM" id="MobiDB-lite"/>
    </source>
</evidence>
<dbReference type="OrthoDB" id="6023226at2"/>
<dbReference type="STRING" id="1122185.N792_04570"/>
<feature type="region of interest" description="Disordered" evidence="1">
    <location>
        <begin position="1"/>
        <end position="44"/>
    </location>
</feature>
<accession>A0A0A0ETC1</accession>
<protein>
    <recommendedName>
        <fullName evidence="4">DUF1232 domain-containing protein</fullName>
    </recommendedName>
</protein>
<keyword evidence="3" id="KW-1185">Reference proteome</keyword>
<dbReference type="Proteomes" id="UP000030017">
    <property type="component" value="Unassembled WGS sequence"/>
</dbReference>
<evidence type="ECO:0000313" key="3">
    <source>
        <dbReference type="Proteomes" id="UP000030017"/>
    </source>
</evidence>
<organism evidence="2 3">
    <name type="scientific">Lysobacter concretionis Ko07 = DSM 16239</name>
    <dbReference type="NCBI Taxonomy" id="1122185"/>
    <lineage>
        <taxon>Bacteria</taxon>
        <taxon>Pseudomonadati</taxon>
        <taxon>Pseudomonadota</taxon>
        <taxon>Gammaproteobacteria</taxon>
        <taxon>Lysobacterales</taxon>
        <taxon>Lysobacteraceae</taxon>
        <taxon>Novilysobacter</taxon>
    </lineage>
</organism>
<proteinExistence type="predicted"/>
<comment type="caution">
    <text evidence="2">The sequence shown here is derived from an EMBL/GenBank/DDBJ whole genome shotgun (WGS) entry which is preliminary data.</text>
</comment>
<evidence type="ECO:0000313" key="2">
    <source>
        <dbReference type="EMBL" id="KGM52372.1"/>
    </source>
</evidence>
<dbReference type="EMBL" id="AVPS01000003">
    <property type="protein sequence ID" value="KGM52372.1"/>
    <property type="molecule type" value="Genomic_DNA"/>
</dbReference>
<name>A0A0A0ETC1_9GAMM</name>